<comment type="similarity">
    <text evidence="3 9">Belongs to the COA3 family.</text>
</comment>
<dbReference type="RefSeq" id="XP_018987251.1">
    <property type="nucleotide sequence ID" value="XM_019132454.1"/>
</dbReference>
<dbReference type="InterPro" id="IPR041752">
    <property type="entry name" value="Coa3"/>
</dbReference>
<comment type="subunit">
    <text evidence="4 9">Component of 250-400 kDa complexes called cytochrome oxidase assembly intermediates or COA complexes.</text>
</comment>
<dbReference type="Proteomes" id="UP000094336">
    <property type="component" value="Unassembled WGS sequence"/>
</dbReference>
<evidence type="ECO:0000256" key="7">
    <source>
        <dbReference type="ARBA" id="ARBA00023128"/>
    </source>
</evidence>
<evidence type="ECO:0000256" key="6">
    <source>
        <dbReference type="ARBA" id="ARBA00022989"/>
    </source>
</evidence>
<evidence type="ECO:0000256" key="8">
    <source>
        <dbReference type="ARBA" id="ARBA00023136"/>
    </source>
</evidence>
<evidence type="ECO:0000256" key="4">
    <source>
        <dbReference type="ARBA" id="ARBA00011351"/>
    </source>
</evidence>
<evidence type="ECO:0000313" key="12">
    <source>
        <dbReference type="Proteomes" id="UP000094336"/>
    </source>
</evidence>
<dbReference type="GO" id="GO:0033617">
    <property type="term" value="P:mitochondrial respiratory chain complex IV assembly"/>
    <property type="evidence" value="ECO:0007669"/>
    <property type="project" value="UniProtKB-UniRule"/>
</dbReference>
<dbReference type="GO" id="GO:0005743">
    <property type="term" value="C:mitochondrial inner membrane"/>
    <property type="evidence" value="ECO:0007669"/>
    <property type="project" value="UniProtKB-SubCell"/>
</dbReference>
<dbReference type="PANTHER" id="PTHR15642:SF3">
    <property type="entry name" value="CYTOCHROME C OXIDASE ASSEMBLY FACTOR 3 HOMOLOG, MITOCHONDRIAL"/>
    <property type="match status" value="1"/>
</dbReference>
<dbReference type="PANTHER" id="PTHR15642">
    <property type="entry name" value="CYTOCHROME C OXIDASE ASSEMBLY FACTOR 3, MITOCHONDRIAL"/>
    <property type="match status" value="1"/>
</dbReference>
<dbReference type="EMBL" id="KV454427">
    <property type="protein sequence ID" value="ODQ81923.1"/>
    <property type="molecule type" value="Genomic_DNA"/>
</dbReference>
<sequence length="89" mass="10496">MSSPNGYNYKQNSYYDRKTFRMTPSMLRARRPYFWKNLAGLFIVGSIPVGIYAYTFNFLHQDDFADVPIPPISEEELTRLKKEYEASKN</sequence>
<evidence type="ECO:0000256" key="9">
    <source>
        <dbReference type="RuleBase" id="RU367056"/>
    </source>
</evidence>
<keyword evidence="6 9" id="KW-1133">Transmembrane helix</keyword>
<feature type="domain" description="Cytochrome c oxidase assembly factor 3 mitochondrial coiled-coil" evidence="10">
    <location>
        <begin position="26"/>
        <end position="71"/>
    </location>
</feature>
<evidence type="ECO:0000313" key="11">
    <source>
        <dbReference type="EMBL" id="ODQ81923.1"/>
    </source>
</evidence>
<dbReference type="STRING" id="984486.A0A1E3QW82"/>
<dbReference type="OrthoDB" id="10018333at2759"/>
<name>A0A1E3QW82_9ASCO</name>
<evidence type="ECO:0000256" key="3">
    <source>
        <dbReference type="ARBA" id="ARBA00007035"/>
    </source>
</evidence>
<dbReference type="AlphaFoldDB" id="A0A1E3QW82"/>
<dbReference type="GeneID" id="30150307"/>
<comment type="subcellular location">
    <subcellularLocation>
        <location evidence="2">Mitochondrion inner membrane</location>
        <topology evidence="2">Single-pass membrane protein</topology>
    </subcellularLocation>
</comment>
<keyword evidence="5 9" id="KW-0812">Transmembrane</keyword>
<keyword evidence="7 9" id="KW-0496">Mitochondrion</keyword>
<organism evidence="11 12">
    <name type="scientific">Babjeviella inositovora NRRL Y-12698</name>
    <dbReference type="NCBI Taxonomy" id="984486"/>
    <lineage>
        <taxon>Eukaryota</taxon>
        <taxon>Fungi</taxon>
        <taxon>Dikarya</taxon>
        <taxon>Ascomycota</taxon>
        <taxon>Saccharomycotina</taxon>
        <taxon>Pichiomycetes</taxon>
        <taxon>Serinales incertae sedis</taxon>
        <taxon>Babjeviella</taxon>
    </lineage>
</organism>
<accession>A0A1E3QW82</accession>
<evidence type="ECO:0000256" key="1">
    <source>
        <dbReference type="ARBA" id="ARBA00003064"/>
    </source>
</evidence>
<protein>
    <recommendedName>
        <fullName evidence="9">Cytochrome c oxidase assembly factor 3</fullName>
    </recommendedName>
</protein>
<evidence type="ECO:0000259" key="10">
    <source>
        <dbReference type="Pfam" id="PF09813"/>
    </source>
</evidence>
<dbReference type="InterPro" id="IPR018628">
    <property type="entry name" value="Coa3_CC"/>
</dbReference>
<keyword evidence="9" id="KW-0999">Mitochondrion inner membrane</keyword>
<gene>
    <name evidence="11" type="ORF">BABINDRAFT_6552</name>
</gene>
<reference evidence="12" key="1">
    <citation type="submission" date="2016-05" db="EMBL/GenBank/DDBJ databases">
        <title>Comparative genomics of biotechnologically important yeasts.</title>
        <authorList>
            <consortium name="DOE Joint Genome Institute"/>
            <person name="Riley R."/>
            <person name="Haridas S."/>
            <person name="Wolfe K.H."/>
            <person name="Lopes M.R."/>
            <person name="Hittinger C.T."/>
            <person name="Goker M."/>
            <person name="Salamov A."/>
            <person name="Wisecaver J."/>
            <person name="Long T.M."/>
            <person name="Aerts A.L."/>
            <person name="Barry K."/>
            <person name="Choi C."/>
            <person name="Clum A."/>
            <person name="Coughlan A.Y."/>
            <person name="Deshpande S."/>
            <person name="Douglass A.P."/>
            <person name="Hanson S.J."/>
            <person name="Klenk H.-P."/>
            <person name="Labutti K."/>
            <person name="Lapidus A."/>
            <person name="Lindquist E."/>
            <person name="Lipzen A."/>
            <person name="Meier-Kolthoff J.P."/>
            <person name="Ohm R.A."/>
            <person name="Otillar R.P."/>
            <person name="Pangilinan J."/>
            <person name="Peng Y."/>
            <person name="Rokas A."/>
            <person name="Rosa C.A."/>
            <person name="Scheuner C."/>
            <person name="Sibirny A.A."/>
            <person name="Slot J.C."/>
            <person name="Stielow J.B."/>
            <person name="Sun H."/>
            <person name="Kurtzman C.P."/>
            <person name="Blackwell M."/>
            <person name="Grigoriev I.V."/>
            <person name="Jeffries T.W."/>
        </authorList>
    </citation>
    <scope>NUCLEOTIDE SEQUENCE [LARGE SCALE GENOMIC DNA]</scope>
    <source>
        <strain evidence="12">NRRL Y-12698</strain>
    </source>
</reference>
<dbReference type="Pfam" id="PF09813">
    <property type="entry name" value="Coa3_cc"/>
    <property type="match status" value="1"/>
</dbReference>
<evidence type="ECO:0000256" key="5">
    <source>
        <dbReference type="ARBA" id="ARBA00022692"/>
    </source>
</evidence>
<keyword evidence="12" id="KW-1185">Reference proteome</keyword>
<proteinExistence type="inferred from homology"/>
<feature type="transmembrane region" description="Helical" evidence="9">
    <location>
        <begin position="34"/>
        <end position="54"/>
    </location>
</feature>
<evidence type="ECO:0000256" key="2">
    <source>
        <dbReference type="ARBA" id="ARBA00004434"/>
    </source>
</evidence>
<comment type="function">
    <text evidence="1 9">Required for assembly of cytochrome c oxidase (complex IV).</text>
</comment>
<keyword evidence="8 9" id="KW-0472">Membrane</keyword>